<evidence type="ECO:0000313" key="4">
    <source>
        <dbReference type="EMBL" id="BCB84566.1"/>
    </source>
</evidence>
<dbReference type="PANTHER" id="PTHR43775:SF51">
    <property type="entry name" value="INACTIVE PHENOLPHTHIOCEROL SYNTHESIS POLYKETIDE SYNTHASE TYPE I PKS1-RELATED"/>
    <property type="match status" value="1"/>
</dbReference>
<dbReference type="Gene3D" id="3.40.366.10">
    <property type="entry name" value="Malonyl-Coenzyme A Acyl Carrier Protein, domain 2"/>
    <property type="match status" value="1"/>
</dbReference>
<dbReference type="InterPro" id="IPR036291">
    <property type="entry name" value="NAD(P)-bd_dom_sf"/>
</dbReference>
<dbReference type="Proteomes" id="UP000503011">
    <property type="component" value="Chromosome"/>
</dbReference>
<dbReference type="Pfam" id="PF16197">
    <property type="entry name" value="KAsynt_C_assoc"/>
    <property type="match status" value="1"/>
</dbReference>
<reference evidence="4 5" key="2">
    <citation type="submission" date="2020-03" db="EMBL/GenBank/DDBJ databases">
        <authorList>
            <person name="Ichikawa N."/>
            <person name="Kimura A."/>
            <person name="Kitahashi Y."/>
            <person name="Uohara A."/>
        </authorList>
    </citation>
    <scope>NUCLEOTIDE SEQUENCE [LARGE SCALE GENOMIC DNA]</scope>
    <source>
        <strain evidence="4 5">NBRC 105367</strain>
    </source>
</reference>
<dbReference type="Gene3D" id="3.30.70.3290">
    <property type="match status" value="1"/>
</dbReference>
<keyword evidence="1" id="KW-0808">Transferase</keyword>
<organism evidence="4 5">
    <name type="scientific">Phytohabitans suffuscus</name>
    <dbReference type="NCBI Taxonomy" id="624315"/>
    <lineage>
        <taxon>Bacteria</taxon>
        <taxon>Bacillati</taxon>
        <taxon>Actinomycetota</taxon>
        <taxon>Actinomycetes</taxon>
        <taxon>Micromonosporales</taxon>
        <taxon>Micromonosporaceae</taxon>
    </lineage>
</organism>
<dbReference type="SUPFAM" id="SSF52151">
    <property type="entry name" value="FabD/lysophospholipase-like"/>
    <property type="match status" value="1"/>
</dbReference>
<gene>
    <name evidence="4" type="ORF">Psuf_018790</name>
</gene>
<dbReference type="InterPro" id="IPR014043">
    <property type="entry name" value="Acyl_transferase_dom"/>
</dbReference>
<evidence type="ECO:0000256" key="1">
    <source>
        <dbReference type="ARBA" id="ARBA00022679"/>
    </source>
</evidence>
<sequence>MGGVIKTVEALRRGWVPPSLHVAEPTSLVDWSAGVRVVTEGVSWPETGRPRRAGVSSFGISGTNAHAILEQAPAAGEPASAPPARAVVTWPLSAATARGLRGQAERLRKFAVDHPPEAVARGLATRAALRHRLCVTGSSAGELADGLDAFLAGCAAPGLVAAVAGPAGAVWVFPGHGRRWDGMCRDLLAAEPAFAAAVSETDAEIRAAAGWSPEAVLRGEATATRPEVAQPLTFTVQVGLARLWESAGLRASAMVGHSQGEIAAAHVAGVLTLADAVRVVVSRAEALAGIAGTGGMVAVAAPVDEITAWLDDFPEVTVAVVNSPRSTVLSVPAKTLEKLLSWCDSRQIRARDIGVDYASHSPMVEPVLGTFRSALAGLRPGRAKIPLFSSVTAAPLDGPDADEDYWCANLRNPVRFRDVTAALASAGHTGFLEVSAHPVLTSAVEETVPDATVLATLHRGASPADWPEALATAWVHGHPVRWARPDEPPDEGLDLPTYAFDQRGYWLTPPTPPAVRAAEPDTDARAVPDSWRHSVVWRRRPLPAPLALTGTWLVVHPAGDESYPAYTRLLSGHGAKPVAVPVDADITAAVEAHVPEGVLSLCAADLTPFPGHPAVPSGLAAAVTLLRAVGRADPAVPVWSVTHGAVETAGHPVTSPAQALFHGLALVGGLEEAGRRLHCVDLPADPPADFRWQDALAAVLAAPGHEDVHAVRPDGWYVRRLVPSAAPRRALTWRPRGTTVITGGPARSAPRSPATWPGGAPRTCCWCPGAGRRPRASTICAGSWRGMAPR</sequence>
<accession>A0A6F8YEN7</accession>
<dbReference type="SUPFAM" id="SSF51735">
    <property type="entry name" value="NAD(P)-binding Rossmann-fold domains"/>
    <property type="match status" value="1"/>
</dbReference>
<protein>
    <recommendedName>
        <fullName evidence="3">Malonyl-CoA:ACP transacylase (MAT) domain-containing protein</fullName>
    </recommendedName>
</protein>
<dbReference type="GO" id="GO:0004312">
    <property type="term" value="F:fatty acid synthase activity"/>
    <property type="evidence" value="ECO:0007669"/>
    <property type="project" value="TreeGrafter"/>
</dbReference>
<name>A0A6F8YEN7_9ACTN</name>
<dbReference type="SMART" id="SM00827">
    <property type="entry name" value="PKS_AT"/>
    <property type="match status" value="1"/>
</dbReference>
<keyword evidence="2" id="KW-0012">Acyltransferase</keyword>
<dbReference type="SUPFAM" id="SSF55048">
    <property type="entry name" value="Probable ACP-binding domain of malonyl-CoA ACP transacylase"/>
    <property type="match status" value="1"/>
</dbReference>
<dbReference type="Gene3D" id="3.40.50.720">
    <property type="entry name" value="NAD(P)-binding Rossmann-like Domain"/>
    <property type="match status" value="1"/>
</dbReference>
<dbReference type="Gene3D" id="3.40.47.10">
    <property type="match status" value="1"/>
</dbReference>
<dbReference type="InterPro" id="IPR016035">
    <property type="entry name" value="Acyl_Trfase/lysoPLipase"/>
</dbReference>
<dbReference type="InterPro" id="IPR050091">
    <property type="entry name" value="PKS_NRPS_Biosynth_Enz"/>
</dbReference>
<feature type="domain" description="Malonyl-CoA:ACP transacylase (MAT)" evidence="3">
    <location>
        <begin position="172"/>
        <end position="461"/>
    </location>
</feature>
<dbReference type="PANTHER" id="PTHR43775">
    <property type="entry name" value="FATTY ACID SYNTHASE"/>
    <property type="match status" value="1"/>
</dbReference>
<dbReference type="GO" id="GO:0006633">
    <property type="term" value="P:fatty acid biosynthetic process"/>
    <property type="evidence" value="ECO:0007669"/>
    <property type="project" value="TreeGrafter"/>
</dbReference>
<dbReference type="KEGG" id="psuu:Psuf_018790"/>
<proteinExistence type="predicted"/>
<evidence type="ECO:0000256" key="2">
    <source>
        <dbReference type="ARBA" id="ARBA00023315"/>
    </source>
</evidence>
<evidence type="ECO:0000313" key="5">
    <source>
        <dbReference type="Proteomes" id="UP000503011"/>
    </source>
</evidence>
<keyword evidence="5" id="KW-1185">Reference proteome</keyword>
<dbReference type="InterPro" id="IPR032821">
    <property type="entry name" value="PKS_assoc"/>
</dbReference>
<dbReference type="InterPro" id="IPR016036">
    <property type="entry name" value="Malonyl_transacylase_ACP-bd"/>
</dbReference>
<dbReference type="AlphaFoldDB" id="A0A6F8YEN7"/>
<dbReference type="InterPro" id="IPR001227">
    <property type="entry name" value="Ac_transferase_dom_sf"/>
</dbReference>
<reference evidence="4 5" key="1">
    <citation type="submission" date="2020-03" db="EMBL/GenBank/DDBJ databases">
        <title>Whole genome shotgun sequence of Phytohabitans suffuscus NBRC 105367.</title>
        <authorList>
            <person name="Komaki H."/>
            <person name="Tamura T."/>
        </authorList>
    </citation>
    <scope>NUCLEOTIDE SEQUENCE [LARGE SCALE GENOMIC DNA]</scope>
    <source>
        <strain evidence="4 5">NBRC 105367</strain>
    </source>
</reference>
<dbReference type="InterPro" id="IPR016039">
    <property type="entry name" value="Thiolase-like"/>
</dbReference>
<dbReference type="SUPFAM" id="SSF53901">
    <property type="entry name" value="Thiolase-like"/>
    <property type="match status" value="1"/>
</dbReference>
<dbReference type="Pfam" id="PF00698">
    <property type="entry name" value="Acyl_transf_1"/>
    <property type="match status" value="1"/>
</dbReference>
<dbReference type="EMBL" id="AP022871">
    <property type="protein sequence ID" value="BCB84566.1"/>
    <property type="molecule type" value="Genomic_DNA"/>
</dbReference>
<evidence type="ECO:0000259" key="3">
    <source>
        <dbReference type="SMART" id="SM00827"/>
    </source>
</evidence>